<dbReference type="RefSeq" id="WP_249313429.1">
    <property type="nucleotide sequence ID" value="NZ_JACRSU010000004.1"/>
</dbReference>
<evidence type="ECO:0000313" key="2">
    <source>
        <dbReference type="Proteomes" id="UP000611762"/>
    </source>
</evidence>
<keyword evidence="2" id="KW-1185">Reference proteome</keyword>
<accession>A0A926DP08</accession>
<evidence type="ECO:0000313" key="1">
    <source>
        <dbReference type="EMBL" id="MBC8541376.1"/>
    </source>
</evidence>
<gene>
    <name evidence="1" type="ORF">H8698_10345</name>
</gene>
<dbReference type="EMBL" id="JACRSU010000004">
    <property type="protein sequence ID" value="MBC8541376.1"/>
    <property type="molecule type" value="Genomic_DNA"/>
</dbReference>
<proteinExistence type="predicted"/>
<organism evidence="1 2">
    <name type="scientific">Congzhengia minquanensis</name>
    <dbReference type="NCBI Taxonomy" id="2763657"/>
    <lineage>
        <taxon>Bacteria</taxon>
        <taxon>Bacillati</taxon>
        <taxon>Bacillota</taxon>
        <taxon>Clostridia</taxon>
        <taxon>Eubacteriales</taxon>
        <taxon>Oscillospiraceae</taxon>
        <taxon>Congzhengia</taxon>
    </lineage>
</organism>
<dbReference type="Proteomes" id="UP000611762">
    <property type="component" value="Unassembled WGS sequence"/>
</dbReference>
<reference evidence="1" key="1">
    <citation type="submission" date="2020-08" db="EMBL/GenBank/DDBJ databases">
        <title>Genome public.</title>
        <authorList>
            <person name="Liu C."/>
            <person name="Sun Q."/>
        </authorList>
    </citation>
    <scope>NUCLEOTIDE SEQUENCE</scope>
    <source>
        <strain evidence="1">H8</strain>
    </source>
</reference>
<comment type="caution">
    <text evidence="1">The sequence shown here is derived from an EMBL/GenBank/DDBJ whole genome shotgun (WGS) entry which is preliminary data.</text>
</comment>
<protein>
    <submittedName>
        <fullName evidence="1">Uncharacterized protein</fullName>
    </submittedName>
</protein>
<sequence>MKNCYITAAEKFSKFDLLLFRCFGCKRLLKKNMVNKNGLNVIKIPLPPKMKEKQKKRYFTRFCAYLHDMDVQTICVQNIQDHLLQYYLRCEFQIMKGSAIFYEMFQDFLTYFAEKKGYHLNECDLVLISNNPKEVKKYMLKCVRIVKAISVYTTNPGKFENLANEFREKYGIFIHIKGKNDKVKKYNKIYINCEADRIVDEGFFQSVNLIDIYKIYKGGFSEILLSYKTNEEEFLKENRVIKNLSFTEFYFKIQQTNIDKITIPIFLKDKNYKIVNIRK</sequence>
<name>A0A926DP08_9FIRM</name>
<dbReference type="AlphaFoldDB" id="A0A926DP08"/>